<reference evidence="2" key="1">
    <citation type="journal article" date="2019" name="Int. J. Syst. Evol. Microbiol.">
        <title>The Global Catalogue of Microorganisms (GCM) 10K type strain sequencing project: providing services to taxonomists for standard genome sequencing and annotation.</title>
        <authorList>
            <consortium name="The Broad Institute Genomics Platform"/>
            <consortium name="The Broad Institute Genome Sequencing Center for Infectious Disease"/>
            <person name="Wu L."/>
            <person name="Ma J."/>
        </authorList>
    </citation>
    <scope>NUCLEOTIDE SEQUENCE [LARGE SCALE GENOMIC DNA]</scope>
    <source>
        <strain evidence="2">CGMCC 1.18439</strain>
    </source>
</reference>
<keyword evidence="2" id="KW-1185">Reference proteome</keyword>
<evidence type="ECO:0008006" key="3">
    <source>
        <dbReference type="Google" id="ProtNLM"/>
    </source>
</evidence>
<accession>A0ABQ3K208</accession>
<proteinExistence type="predicted"/>
<gene>
    <name evidence="1" type="ORF">GCM10017783_10410</name>
</gene>
<organism evidence="1 2">
    <name type="scientific">Deinococcus piscis</name>
    <dbReference type="NCBI Taxonomy" id="394230"/>
    <lineage>
        <taxon>Bacteria</taxon>
        <taxon>Thermotogati</taxon>
        <taxon>Deinococcota</taxon>
        <taxon>Deinococci</taxon>
        <taxon>Deinococcales</taxon>
        <taxon>Deinococcaceae</taxon>
        <taxon>Deinococcus</taxon>
    </lineage>
</organism>
<protein>
    <recommendedName>
        <fullName evidence="3">Transposase</fullName>
    </recommendedName>
</protein>
<evidence type="ECO:0000313" key="2">
    <source>
        <dbReference type="Proteomes" id="UP000632154"/>
    </source>
</evidence>
<comment type="caution">
    <text evidence="1">The sequence shown here is derived from an EMBL/GenBank/DDBJ whole genome shotgun (WGS) entry which is preliminary data.</text>
</comment>
<evidence type="ECO:0000313" key="1">
    <source>
        <dbReference type="EMBL" id="GHG00211.1"/>
    </source>
</evidence>
<name>A0ABQ3K208_9DEIO</name>
<dbReference type="EMBL" id="BNAL01000009">
    <property type="protein sequence ID" value="GHG00211.1"/>
    <property type="molecule type" value="Genomic_DNA"/>
</dbReference>
<dbReference type="Proteomes" id="UP000632154">
    <property type="component" value="Unassembled WGS sequence"/>
</dbReference>
<sequence length="73" mass="8679">MRELRFPQVRAEVLRLAQLETRFLPKFAHRSRFRCFGCLYTTGHDLDACAAVWNMVKHQQLTLTHHKAQHLFT</sequence>